<gene>
    <name evidence="2" type="ORF">PIB30_073007</name>
</gene>
<feature type="compositionally biased region" description="Basic and acidic residues" evidence="1">
    <location>
        <begin position="1"/>
        <end position="17"/>
    </location>
</feature>
<evidence type="ECO:0000313" key="2">
    <source>
        <dbReference type="EMBL" id="MED6138303.1"/>
    </source>
</evidence>
<dbReference type="Proteomes" id="UP001341840">
    <property type="component" value="Unassembled WGS sequence"/>
</dbReference>
<dbReference type="EMBL" id="JASCZI010061291">
    <property type="protein sequence ID" value="MED6138303.1"/>
    <property type="molecule type" value="Genomic_DNA"/>
</dbReference>
<keyword evidence="3" id="KW-1185">Reference proteome</keyword>
<proteinExistence type="predicted"/>
<organism evidence="2 3">
    <name type="scientific">Stylosanthes scabra</name>
    <dbReference type="NCBI Taxonomy" id="79078"/>
    <lineage>
        <taxon>Eukaryota</taxon>
        <taxon>Viridiplantae</taxon>
        <taxon>Streptophyta</taxon>
        <taxon>Embryophyta</taxon>
        <taxon>Tracheophyta</taxon>
        <taxon>Spermatophyta</taxon>
        <taxon>Magnoliopsida</taxon>
        <taxon>eudicotyledons</taxon>
        <taxon>Gunneridae</taxon>
        <taxon>Pentapetalae</taxon>
        <taxon>rosids</taxon>
        <taxon>fabids</taxon>
        <taxon>Fabales</taxon>
        <taxon>Fabaceae</taxon>
        <taxon>Papilionoideae</taxon>
        <taxon>50 kb inversion clade</taxon>
        <taxon>dalbergioids sensu lato</taxon>
        <taxon>Dalbergieae</taxon>
        <taxon>Pterocarpus clade</taxon>
        <taxon>Stylosanthes</taxon>
    </lineage>
</organism>
<name>A0ABU6SR37_9FABA</name>
<feature type="non-terminal residue" evidence="2">
    <location>
        <position position="103"/>
    </location>
</feature>
<reference evidence="2 3" key="1">
    <citation type="journal article" date="2023" name="Plants (Basel)">
        <title>Bridging the Gap: Combining Genomics and Transcriptomics Approaches to Understand Stylosanthes scabra, an Orphan Legume from the Brazilian Caatinga.</title>
        <authorList>
            <person name="Ferreira-Neto J.R.C."/>
            <person name="da Silva M.D."/>
            <person name="Binneck E."/>
            <person name="de Melo N.F."/>
            <person name="da Silva R.H."/>
            <person name="de Melo A.L.T.M."/>
            <person name="Pandolfi V."/>
            <person name="Bustamante F.O."/>
            <person name="Brasileiro-Vidal A.C."/>
            <person name="Benko-Iseppon A.M."/>
        </authorList>
    </citation>
    <scope>NUCLEOTIDE SEQUENCE [LARGE SCALE GENOMIC DNA]</scope>
    <source>
        <tissue evidence="2">Leaves</tissue>
    </source>
</reference>
<sequence length="103" mass="12100">MSARWGEQERRMEEKVHMATNRLKRQDQQTGGGEYSGDKRFQELRVGLLRWSTMEVAIKKEESEHGVVVRRVAIVRKKTNEGVHWRPLFSVTGQWLAQTHKPE</sequence>
<comment type="caution">
    <text evidence="2">The sequence shown here is derived from an EMBL/GenBank/DDBJ whole genome shotgun (WGS) entry which is preliminary data.</text>
</comment>
<protein>
    <submittedName>
        <fullName evidence="2">Uncharacterized protein</fullName>
    </submittedName>
</protein>
<accession>A0ABU6SR37</accession>
<evidence type="ECO:0000256" key="1">
    <source>
        <dbReference type="SAM" id="MobiDB-lite"/>
    </source>
</evidence>
<feature type="region of interest" description="Disordered" evidence="1">
    <location>
        <begin position="1"/>
        <end position="37"/>
    </location>
</feature>
<evidence type="ECO:0000313" key="3">
    <source>
        <dbReference type="Proteomes" id="UP001341840"/>
    </source>
</evidence>